<evidence type="ECO:0000313" key="2">
    <source>
        <dbReference type="EMBL" id="CAE0729816.1"/>
    </source>
</evidence>
<evidence type="ECO:0000256" key="1">
    <source>
        <dbReference type="SAM" id="MobiDB-lite"/>
    </source>
</evidence>
<dbReference type="AlphaFoldDB" id="A0A7S4AX14"/>
<reference evidence="2" key="1">
    <citation type="submission" date="2021-01" db="EMBL/GenBank/DDBJ databases">
        <authorList>
            <person name="Corre E."/>
            <person name="Pelletier E."/>
            <person name="Niang G."/>
            <person name="Scheremetjew M."/>
            <person name="Finn R."/>
            <person name="Kale V."/>
            <person name="Holt S."/>
            <person name="Cochrane G."/>
            <person name="Meng A."/>
            <person name="Brown T."/>
            <person name="Cohen L."/>
        </authorList>
    </citation>
    <scope>NUCLEOTIDE SEQUENCE</scope>
    <source>
        <strain evidence="2">10249 10 AB</strain>
    </source>
</reference>
<protein>
    <submittedName>
        <fullName evidence="2">Uncharacterized protein</fullName>
    </submittedName>
</protein>
<sequence length="322" mass="36252">MPPTFSTYRYKLRLWIIARNWLYRKLYDLKSPTDRKLFDQLTFCVPYPTMKVAMQRRLLPILGAVMLVSVVQLSTSPARSWTPPLSLSSPPTPRNHQQSGQLQLQDLDDAILSPSKHEQQSRRALFKNAASVAVAAMMATTTTTLLVGQPSVANAVAIPPASELERLRKGHARVQYLLQNWEGITQVCKNNSDQAIKQVVRTDGGDKCEKTPLNVQIYMGYKSTEDPLYKADKLMVRAVPLIKEEFDQADYLEAVENYKEKADNTAMMAYTSSWGEANPNGGKDVIDDYLEKTRLDVVSCEKSLRQILNYLGLEPLPASKNP</sequence>
<feature type="region of interest" description="Disordered" evidence="1">
    <location>
        <begin position="77"/>
        <end position="101"/>
    </location>
</feature>
<accession>A0A7S4AX14</accession>
<proteinExistence type="predicted"/>
<name>A0A7S4AX14_9STRA</name>
<gene>
    <name evidence="2" type="ORF">PAUS00366_LOCUS22601</name>
</gene>
<organism evidence="2">
    <name type="scientific">Pseudo-nitzschia australis</name>
    <dbReference type="NCBI Taxonomy" id="44445"/>
    <lineage>
        <taxon>Eukaryota</taxon>
        <taxon>Sar</taxon>
        <taxon>Stramenopiles</taxon>
        <taxon>Ochrophyta</taxon>
        <taxon>Bacillariophyta</taxon>
        <taxon>Bacillariophyceae</taxon>
        <taxon>Bacillariophycidae</taxon>
        <taxon>Bacillariales</taxon>
        <taxon>Bacillariaceae</taxon>
        <taxon>Pseudo-nitzschia</taxon>
    </lineage>
</organism>
<dbReference type="EMBL" id="HBIX01034607">
    <property type="protein sequence ID" value="CAE0729816.1"/>
    <property type="molecule type" value="Transcribed_RNA"/>
</dbReference>